<feature type="compositionally biased region" description="Basic and acidic residues" evidence="1">
    <location>
        <begin position="96"/>
        <end position="105"/>
    </location>
</feature>
<proteinExistence type="predicted"/>
<evidence type="ECO:0000313" key="2">
    <source>
        <dbReference type="EMBL" id="MWG34855.1"/>
    </source>
</evidence>
<protein>
    <recommendedName>
        <fullName evidence="4">N-acetyltransferase domain-containing protein</fullName>
    </recommendedName>
</protein>
<dbReference type="AlphaFoldDB" id="A0A6B0GS03"/>
<sequence>MQVRDAVEADAERLAELTGRPRDVMRNLVHDRTVRVGVADDAIAGFVSFDAERETVYVTQLEGECDVCEQLLEEPIRFARGESMAVELLLPEHDDNRRDAVENHGFESSGSGPRFEGTPTVRYRLAS</sequence>
<keyword evidence="3" id="KW-1185">Reference proteome</keyword>
<dbReference type="RefSeq" id="WP_158204492.1">
    <property type="nucleotide sequence ID" value="NZ_WSZK01000015.1"/>
</dbReference>
<comment type="caution">
    <text evidence="2">The sequence shown here is derived from an EMBL/GenBank/DDBJ whole genome shotgun (WGS) entry which is preliminary data.</text>
</comment>
<accession>A0A6B0GS03</accession>
<dbReference type="EMBL" id="WSZK01000015">
    <property type="protein sequence ID" value="MWG34855.1"/>
    <property type="molecule type" value="Genomic_DNA"/>
</dbReference>
<reference evidence="2 3" key="1">
    <citation type="submission" date="2019-12" db="EMBL/GenBank/DDBJ databases">
        <title>Halocatena pleomorpha gen. nov. sp. nov., an extremely halophilic archaeon of family Halobacteriaceae isolated from saltpan soil.</title>
        <authorList>
            <person name="Pal Y."/>
            <person name="Verma A."/>
            <person name="Krishnamurthi S."/>
            <person name="Kumar P."/>
        </authorList>
    </citation>
    <scope>NUCLEOTIDE SEQUENCE [LARGE SCALE GENOMIC DNA]</scope>
    <source>
        <strain evidence="2 3">JCM 16495</strain>
    </source>
</reference>
<evidence type="ECO:0008006" key="4">
    <source>
        <dbReference type="Google" id="ProtNLM"/>
    </source>
</evidence>
<evidence type="ECO:0000313" key="3">
    <source>
        <dbReference type="Proteomes" id="UP000451471"/>
    </source>
</evidence>
<dbReference type="OrthoDB" id="212869at2157"/>
<gene>
    <name evidence="2" type="ORF">GQS65_10180</name>
</gene>
<name>A0A6B0GS03_9EURY</name>
<evidence type="ECO:0000256" key="1">
    <source>
        <dbReference type="SAM" id="MobiDB-lite"/>
    </source>
</evidence>
<feature type="region of interest" description="Disordered" evidence="1">
    <location>
        <begin position="96"/>
        <end position="119"/>
    </location>
</feature>
<organism evidence="2 3">
    <name type="scientific">Halomarina oriensis</name>
    <dbReference type="NCBI Taxonomy" id="671145"/>
    <lineage>
        <taxon>Archaea</taxon>
        <taxon>Methanobacteriati</taxon>
        <taxon>Methanobacteriota</taxon>
        <taxon>Stenosarchaea group</taxon>
        <taxon>Halobacteria</taxon>
        <taxon>Halobacteriales</taxon>
        <taxon>Natronomonadaceae</taxon>
        <taxon>Halomarina</taxon>
    </lineage>
</organism>
<dbReference type="Proteomes" id="UP000451471">
    <property type="component" value="Unassembled WGS sequence"/>
</dbReference>